<keyword evidence="1" id="KW-0812">Transmembrane</keyword>
<gene>
    <name evidence="2" type="ORF">FH966_08525</name>
</gene>
<sequence length="69" mass="7846">MNKKEERNWTIVLIIIVVASVGATKVLDDFYEMNGFISFLVGLGIAVILYVIYDLVRKIIKGNQNQDEN</sequence>
<feature type="transmembrane region" description="Helical" evidence="1">
    <location>
        <begin position="9"/>
        <end position="27"/>
    </location>
</feature>
<organism evidence="2 3">
    <name type="scientific">Lentibacillus cibarius</name>
    <dbReference type="NCBI Taxonomy" id="2583219"/>
    <lineage>
        <taxon>Bacteria</taxon>
        <taxon>Bacillati</taxon>
        <taxon>Bacillota</taxon>
        <taxon>Bacilli</taxon>
        <taxon>Bacillales</taxon>
        <taxon>Bacillaceae</taxon>
        <taxon>Lentibacillus</taxon>
    </lineage>
</organism>
<dbReference type="Proteomes" id="UP000319280">
    <property type="component" value="Unassembled WGS sequence"/>
</dbReference>
<evidence type="ECO:0000313" key="3">
    <source>
        <dbReference type="Proteomes" id="UP000319280"/>
    </source>
</evidence>
<keyword evidence="1" id="KW-0472">Membrane</keyword>
<name>A0A549YIL2_9BACI</name>
<dbReference type="RefSeq" id="WP_142790813.1">
    <property type="nucleotide sequence ID" value="NZ_VJMZ01000001.1"/>
</dbReference>
<keyword evidence="1" id="KW-1133">Transmembrane helix</keyword>
<accession>A0A549YIL2</accession>
<dbReference type="EMBL" id="VJMZ01000001">
    <property type="protein sequence ID" value="TRM11722.1"/>
    <property type="molecule type" value="Genomic_DNA"/>
</dbReference>
<dbReference type="AlphaFoldDB" id="A0A549YIL2"/>
<protein>
    <submittedName>
        <fullName evidence="2">Uncharacterized protein</fullName>
    </submittedName>
</protein>
<reference evidence="2 3" key="1">
    <citation type="submission" date="2019-07" db="EMBL/GenBank/DDBJ databases">
        <title>Genomic analysis of Lentibacillus sp. NKC851-2.</title>
        <authorList>
            <person name="Oh Y.J."/>
        </authorList>
    </citation>
    <scope>NUCLEOTIDE SEQUENCE [LARGE SCALE GENOMIC DNA]</scope>
    <source>
        <strain evidence="2 3">NKC851-2</strain>
    </source>
</reference>
<evidence type="ECO:0000256" key="1">
    <source>
        <dbReference type="SAM" id="Phobius"/>
    </source>
</evidence>
<evidence type="ECO:0000313" key="2">
    <source>
        <dbReference type="EMBL" id="TRM11722.1"/>
    </source>
</evidence>
<comment type="caution">
    <text evidence="2">The sequence shown here is derived from an EMBL/GenBank/DDBJ whole genome shotgun (WGS) entry which is preliminary data.</text>
</comment>
<proteinExistence type="predicted"/>
<feature type="transmembrane region" description="Helical" evidence="1">
    <location>
        <begin position="33"/>
        <end position="53"/>
    </location>
</feature>
<keyword evidence="3" id="KW-1185">Reference proteome</keyword>